<dbReference type="SUPFAM" id="SSF48452">
    <property type="entry name" value="TPR-like"/>
    <property type="match status" value="2"/>
</dbReference>
<reference evidence="5" key="1">
    <citation type="submission" date="2022-07" db="EMBL/GenBank/DDBJ databases">
        <title>Phylogenomic reconstructions and comparative analyses of Kickxellomycotina fungi.</title>
        <authorList>
            <person name="Reynolds N.K."/>
            <person name="Stajich J.E."/>
            <person name="Barry K."/>
            <person name="Grigoriev I.V."/>
            <person name="Crous P."/>
            <person name="Smith M.E."/>
        </authorList>
    </citation>
    <scope>NUCLEOTIDE SEQUENCE</scope>
    <source>
        <strain evidence="5">RSA 861</strain>
    </source>
</reference>
<accession>A0A9W8A9B3</accession>
<dbReference type="GO" id="GO:0005737">
    <property type="term" value="C:cytoplasm"/>
    <property type="evidence" value="ECO:0007669"/>
    <property type="project" value="TreeGrafter"/>
</dbReference>
<protein>
    <submittedName>
        <fullName evidence="5">Uncharacterized protein</fullName>
    </submittedName>
</protein>
<evidence type="ECO:0000256" key="1">
    <source>
        <dbReference type="ARBA" id="ARBA00022737"/>
    </source>
</evidence>
<dbReference type="PANTHER" id="PTHR22767">
    <property type="entry name" value="N-TERMINAL ACETYLTRANSFERASE-RELATED"/>
    <property type="match status" value="1"/>
</dbReference>
<evidence type="ECO:0000313" key="5">
    <source>
        <dbReference type="EMBL" id="KAJ1926663.1"/>
    </source>
</evidence>
<keyword evidence="1" id="KW-0677">Repeat</keyword>
<dbReference type="Gene3D" id="1.25.40.1010">
    <property type="match status" value="1"/>
</dbReference>
<comment type="caution">
    <text evidence="5">The sequence shown here is derived from an EMBL/GenBank/DDBJ whole genome shotgun (WGS) entry which is preliminary data.</text>
</comment>
<dbReference type="Proteomes" id="UP001150569">
    <property type="component" value="Unassembled WGS sequence"/>
</dbReference>
<dbReference type="PIRSF" id="PIRSF000422">
    <property type="entry name" value="N-terminal-AcTrfase-A_aux_su"/>
    <property type="match status" value="1"/>
</dbReference>
<dbReference type="SMART" id="SM00028">
    <property type="entry name" value="TPR"/>
    <property type="match status" value="4"/>
</dbReference>
<dbReference type="InterPro" id="IPR011990">
    <property type="entry name" value="TPR-like_helical_dom_sf"/>
</dbReference>
<name>A0A9W8A9B3_9FUNG</name>
<dbReference type="Pfam" id="PF12569">
    <property type="entry name" value="NatA_aux_su"/>
    <property type="match status" value="1"/>
</dbReference>
<gene>
    <name evidence="5" type="ORF">IWQ60_003605</name>
</gene>
<sequence>MAHRQSVARNSAPAHRQLPAREMAVFKNMLKEYELKKYASGLDLCEQILANRPEHGETLCMRGLFLVNLDRKAEGIAQVKLGIRQDLTSHICWHVYGLIHRADRNYTEAVKCYLQALKFDPNNFQILRDLALLQTQLRQYDRLATTRASLLQFQPKNPAFWIALALANHLAGRDAAALKVMESYEEAVQTPEKPHDYEASEVALFKNLLLEEAGHPERALTHLDTVRDRVCDRLAWLERRAALQFRLQRFDAAETTYRGLLDRNPDDRLYLWRWLQARRIVRPDLSAADLAELQTGVRRKPLLTDETAGAVVEASRQLLLAHPRSHQLNLIPLYFTYDDEFRRQADTYLRKQLDRGVPSLFSSLKPLYAHQPAKGTVLHDLVQAYKDSLPVPPVVEGKSGAENGADRPAAPPAYVWALYYLAQHADHQGHPSAAMVAVEEALRYCPNLLDLHMARGRFLKHLGDPATASQVMEAARQLEPQDRFTNNKCVKYYLRNDQTVEAQTTILQFVRKDVPDMIYELYELQVLWYLLEAGDSFQRQRYWGLALKRFHQVDRAFQEFNDDQFDFHTYSLRKLTLRSYLDILKFEDGLYTRPQFRRAALAATEIYLTLHSQRQQDPARVATYAIARPEDAPLPPAPAKGKCRAKKQEVGESGVTSPTSDGDAKADQVNKAEEEEGDKKKEEEDSDLFKVVPDLDPFGNTYLEAEDYLAEALKLLQPLLALPTRQLDVERAAFRLHLARAKYDSALTALQHLVELDPTSALTTASVAELLAATHDGSTTSLSAKAAERANQVLGSWRPDLTVSQGPEATIQRWLETASDSLDHTCAAAEFLAAGSRPAQPDRAYATLQAWFNRAVQNQSETRPLSLDQLDTLTRTAERVHDPLCLKDQSFLQTELPLTRAIGAYAAEHFPQAIRYHQVSSKD</sequence>
<evidence type="ECO:0000313" key="6">
    <source>
        <dbReference type="Proteomes" id="UP001150569"/>
    </source>
</evidence>
<dbReference type="PROSITE" id="PS50005">
    <property type="entry name" value="TPR"/>
    <property type="match status" value="1"/>
</dbReference>
<evidence type="ECO:0000256" key="4">
    <source>
        <dbReference type="SAM" id="MobiDB-lite"/>
    </source>
</evidence>
<dbReference type="Pfam" id="PF13414">
    <property type="entry name" value="TPR_11"/>
    <property type="match status" value="1"/>
</dbReference>
<dbReference type="AlphaFoldDB" id="A0A9W8A9B3"/>
<dbReference type="InterPro" id="IPR021183">
    <property type="entry name" value="NatA_aux_su"/>
</dbReference>
<feature type="repeat" description="TPR" evidence="3">
    <location>
        <begin position="90"/>
        <end position="123"/>
    </location>
</feature>
<keyword evidence="2 3" id="KW-0802">TPR repeat</keyword>
<proteinExistence type="predicted"/>
<feature type="region of interest" description="Disordered" evidence="4">
    <location>
        <begin position="629"/>
        <end position="688"/>
    </location>
</feature>
<dbReference type="EMBL" id="JANBPT010000157">
    <property type="protein sequence ID" value="KAJ1926663.1"/>
    <property type="molecule type" value="Genomic_DNA"/>
</dbReference>
<dbReference type="OrthoDB" id="10263032at2759"/>
<dbReference type="PANTHER" id="PTHR22767:SF2">
    <property type="entry name" value="N(ALPHA)-ACETYLTRANSFERASE 15_16, ISOFORM A"/>
    <property type="match status" value="1"/>
</dbReference>
<dbReference type="Gene3D" id="1.25.40.1040">
    <property type="match status" value="1"/>
</dbReference>
<organism evidence="5 6">
    <name type="scientific">Tieghemiomyces parasiticus</name>
    <dbReference type="NCBI Taxonomy" id="78921"/>
    <lineage>
        <taxon>Eukaryota</taxon>
        <taxon>Fungi</taxon>
        <taxon>Fungi incertae sedis</taxon>
        <taxon>Zoopagomycota</taxon>
        <taxon>Kickxellomycotina</taxon>
        <taxon>Dimargaritomycetes</taxon>
        <taxon>Dimargaritales</taxon>
        <taxon>Dimargaritaceae</taxon>
        <taxon>Tieghemiomyces</taxon>
    </lineage>
</organism>
<evidence type="ECO:0000256" key="2">
    <source>
        <dbReference type="ARBA" id="ARBA00022803"/>
    </source>
</evidence>
<dbReference type="InterPro" id="IPR019734">
    <property type="entry name" value="TPR_rpt"/>
</dbReference>
<feature type="compositionally biased region" description="Basic and acidic residues" evidence="4">
    <location>
        <begin position="662"/>
        <end position="683"/>
    </location>
</feature>
<keyword evidence="6" id="KW-1185">Reference proteome</keyword>
<evidence type="ECO:0000256" key="3">
    <source>
        <dbReference type="PROSITE-ProRule" id="PRU00339"/>
    </source>
</evidence>